<name>A0A2I0CTI0_9PSED</name>
<feature type="coiled-coil region" evidence="9">
    <location>
        <begin position="64"/>
        <end position="91"/>
    </location>
</feature>
<evidence type="ECO:0000256" key="5">
    <source>
        <dbReference type="ARBA" id="ARBA00023139"/>
    </source>
</evidence>
<comment type="subcellular location">
    <subcellularLocation>
        <location evidence="8">Cell outer membrane</location>
        <topology evidence="8">Lipid-anchor</topology>
    </subcellularLocation>
</comment>
<accession>A0A2I0CTI0</accession>
<dbReference type="Proteomes" id="UP000242861">
    <property type="component" value="Unassembled WGS sequence"/>
</dbReference>
<keyword evidence="3 8" id="KW-0812">Transmembrane</keyword>
<proteinExistence type="inferred from homology"/>
<evidence type="ECO:0000313" key="11">
    <source>
        <dbReference type="Proteomes" id="UP000242861"/>
    </source>
</evidence>
<evidence type="ECO:0000256" key="3">
    <source>
        <dbReference type="ARBA" id="ARBA00022692"/>
    </source>
</evidence>
<evidence type="ECO:0000256" key="4">
    <source>
        <dbReference type="ARBA" id="ARBA00023136"/>
    </source>
</evidence>
<keyword evidence="7 8" id="KW-0449">Lipoprotein</keyword>
<feature type="coiled-coil region" evidence="9">
    <location>
        <begin position="178"/>
        <end position="243"/>
    </location>
</feature>
<dbReference type="GO" id="GO:0009279">
    <property type="term" value="C:cell outer membrane"/>
    <property type="evidence" value="ECO:0007669"/>
    <property type="project" value="UniProtKB-SubCell"/>
</dbReference>
<dbReference type="GO" id="GO:0015562">
    <property type="term" value="F:efflux transmembrane transporter activity"/>
    <property type="evidence" value="ECO:0007669"/>
    <property type="project" value="InterPro"/>
</dbReference>
<feature type="coiled-coil region" evidence="9">
    <location>
        <begin position="350"/>
        <end position="412"/>
    </location>
</feature>
<dbReference type="InterPro" id="IPR010131">
    <property type="entry name" value="MdtP/NodT-like"/>
</dbReference>
<comment type="similarity">
    <text evidence="1 8">Belongs to the outer membrane factor (OMF) (TC 1.B.17) family.</text>
</comment>
<keyword evidence="5 8" id="KW-0564">Palmitate</keyword>
<dbReference type="PANTHER" id="PTHR30203">
    <property type="entry name" value="OUTER MEMBRANE CATION EFFLUX PROTEIN"/>
    <property type="match status" value="1"/>
</dbReference>
<dbReference type="Gene3D" id="2.20.200.10">
    <property type="entry name" value="Outer membrane efflux proteins (OEP)"/>
    <property type="match status" value="1"/>
</dbReference>
<comment type="caution">
    <text evidence="10">The sequence shown here is derived from an EMBL/GenBank/DDBJ whole genome shotgun (WGS) entry which is preliminary data.</text>
</comment>
<keyword evidence="2 8" id="KW-1134">Transmembrane beta strand</keyword>
<dbReference type="InterPro" id="IPR003423">
    <property type="entry name" value="OMP_efflux"/>
</dbReference>
<keyword evidence="8" id="KW-0732">Signal</keyword>
<sequence length="467" mass="50753">MNALPPLFLLSSLLLAGCTIGPDYQRPATPQATHYQAMPGWKAATPADISGAGRWWQGYADAELDRLLTQLETDNLRLASAEAQYRQARALAGGARAGLFPSLDLGAGMQRSGQGQGSAAQHSKSYDANLAMSWEVDLWGKVRRELQAADSSAQASAAELAALRLSLQSELAQNYLQLRSQLRQRDLLEETAKAYQRALQMSESRYQAGLVSRADVSQAITQLRNTQAQAVELDGQIAQLRHAIAVLLGQTPGQLQLSGRRELPSLPALRAELPSALLERRPDVAAAERRVMAANAQIGVAEAAYFPDFRLSASAGYRSSQLGDWISAPNRAWSLGPQLALNLFDGGLLRSRVEQARAQYEQTVADYRQQVLQAIAEVEDQLVLQDALQREIQLRQQALDAARDALRLAENQYSAGTVDYLNVISAQNTALQTERTLIGLQGSLLISSVKLTVALGGDWSNTPDDAR</sequence>
<keyword evidence="4 8" id="KW-0472">Membrane</keyword>
<evidence type="ECO:0000256" key="6">
    <source>
        <dbReference type="ARBA" id="ARBA00023237"/>
    </source>
</evidence>
<dbReference type="PANTHER" id="PTHR30203:SF33">
    <property type="entry name" value="BLR4455 PROTEIN"/>
    <property type="match status" value="1"/>
</dbReference>
<dbReference type="Gene3D" id="1.20.1600.10">
    <property type="entry name" value="Outer membrane efflux proteins (OEP)"/>
    <property type="match status" value="1"/>
</dbReference>
<feature type="chain" id="PRO_5013984083" evidence="8">
    <location>
        <begin position="17"/>
        <end position="467"/>
    </location>
</feature>
<evidence type="ECO:0000256" key="2">
    <source>
        <dbReference type="ARBA" id="ARBA00022452"/>
    </source>
</evidence>
<dbReference type="RefSeq" id="WP_101192591.1">
    <property type="nucleotide sequence ID" value="NZ_PIYS01000003.1"/>
</dbReference>
<evidence type="ECO:0000256" key="9">
    <source>
        <dbReference type="SAM" id="Coils"/>
    </source>
</evidence>
<dbReference type="NCBIfam" id="TIGR01845">
    <property type="entry name" value="outer_NodT"/>
    <property type="match status" value="1"/>
</dbReference>
<dbReference type="SUPFAM" id="SSF56954">
    <property type="entry name" value="Outer membrane efflux proteins (OEP)"/>
    <property type="match status" value="1"/>
</dbReference>
<dbReference type="EMBL" id="PIYS01000003">
    <property type="protein sequence ID" value="PKF72556.1"/>
    <property type="molecule type" value="Genomic_DNA"/>
</dbReference>
<reference evidence="11" key="1">
    <citation type="submission" date="2017-12" db="EMBL/GenBank/DDBJ databases">
        <authorList>
            <person name="Yu X.-Y."/>
        </authorList>
    </citation>
    <scope>NUCLEOTIDE SEQUENCE [LARGE SCALE GENOMIC DNA]</scope>
    <source>
        <strain evidence="11">ZYSR67-Z</strain>
    </source>
</reference>
<feature type="signal peptide" evidence="8">
    <location>
        <begin position="1"/>
        <end position="16"/>
    </location>
</feature>
<organism evidence="10 11">
    <name type="scientific">Pseudomonas fluvialis</name>
    <dbReference type="NCBI Taxonomy" id="1793966"/>
    <lineage>
        <taxon>Bacteria</taxon>
        <taxon>Pseudomonadati</taxon>
        <taxon>Pseudomonadota</taxon>
        <taxon>Gammaproteobacteria</taxon>
        <taxon>Pseudomonadales</taxon>
        <taxon>Pseudomonadaceae</taxon>
        <taxon>Pseudomonas</taxon>
    </lineage>
</organism>
<evidence type="ECO:0000313" key="10">
    <source>
        <dbReference type="EMBL" id="PKF72556.1"/>
    </source>
</evidence>
<evidence type="ECO:0000256" key="8">
    <source>
        <dbReference type="RuleBase" id="RU362097"/>
    </source>
</evidence>
<keyword evidence="6" id="KW-0998">Cell outer membrane</keyword>
<evidence type="ECO:0000256" key="1">
    <source>
        <dbReference type="ARBA" id="ARBA00007613"/>
    </source>
</evidence>
<evidence type="ECO:0000256" key="7">
    <source>
        <dbReference type="ARBA" id="ARBA00023288"/>
    </source>
</evidence>
<keyword evidence="9" id="KW-0175">Coiled coil</keyword>
<dbReference type="AlphaFoldDB" id="A0A2I0CTI0"/>
<dbReference type="Pfam" id="PF02321">
    <property type="entry name" value="OEP"/>
    <property type="match status" value="2"/>
</dbReference>
<gene>
    <name evidence="10" type="ORF">CW360_02215</name>
</gene>
<protein>
    <submittedName>
        <fullName evidence="10">RND transporter</fullName>
    </submittedName>
</protein>